<dbReference type="EMBL" id="CAJOBI010372272">
    <property type="protein sequence ID" value="CAF5229755.1"/>
    <property type="molecule type" value="Genomic_DNA"/>
</dbReference>
<feature type="non-terminal residue" evidence="2">
    <location>
        <position position="1"/>
    </location>
</feature>
<protein>
    <submittedName>
        <fullName evidence="2">Uncharacterized protein</fullName>
    </submittedName>
</protein>
<reference evidence="2" key="1">
    <citation type="submission" date="2021-02" db="EMBL/GenBank/DDBJ databases">
        <authorList>
            <person name="Nowell W R."/>
        </authorList>
    </citation>
    <scope>NUCLEOTIDE SEQUENCE</scope>
</reference>
<dbReference type="Gene3D" id="1.20.5.170">
    <property type="match status" value="1"/>
</dbReference>
<evidence type="ECO:0000313" key="4">
    <source>
        <dbReference type="Proteomes" id="UP000676336"/>
    </source>
</evidence>
<comment type="caution">
    <text evidence="2">The sequence shown here is derived from an EMBL/GenBank/DDBJ whole genome shotgun (WGS) entry which is preliminary data.</text>
</comment>
<evidence type="ECO:0000313" key="3">
    <source>
        <dbReference type="EMBL" id="CAF5229755.1"/>
    </source>
</evidence>
<dbReference type="AlphaFoldDB" id="A0A8S3KIM8"/>
<dbReference type="EMBL" id="CAJOBI010372100">
    <property type="protein sequence ID" value="CAF5229725.1"/>
    <property type="molecule type" value="Genomic_DNA"/>
</dbReference>
<sequence length="52" mass="5994">CFFLLQAQQRTDEAEGDVGKLQIKVDRVKEKLADERNKCHQLQKMMAESSAQ</sequence>
<gene>
    <name evidence="2" type="ORF">SMN809_LOCUS86645</name>
    <name evidence="3" type="ORF">SMN809_LOCUS86675</name>
</gene>
<evidence type="ECO:0000256" key="1">
    <source>
        <dbReference type="SAM" id="Coils"/>
    </source>
</evidence>
<evidence type="ECO:0000313" key="2">
    <source>
        <dbReference type="EMBL" id="CAF5229725.1"/>
    </source>
</evidence>
<accession>A0A8S3KIM8</accession>
<proteinExistence type="predicted"/>
<dbReference type="SUPFAM" id="SSF57997">
    <property type="entry name" value="Tropomyosin"/>
    <property type="match status" value="1"/>
</dbReference>
<name>A0A8S3KIM8_9BILA</name>
<feature type="coiled-coil region" evidence="1">
    <location>
        <begin position="18"/>
        <end position="52"/>
    </location>
</feature>
<organism evidence="2 4">
    <name type="scientific">Rotaria magnacalcarata</name>
    <dbReference type="NCBI Taxonomy" id="392030"/>
    <lineage>
        <taxon>Eukaryota</taxon>
        <taxon>Metazoa</taxon>
        <taxon>Spiralia</taxon>
        <taxon>Gnathifera</taxon>
        <taxon>Rotifera</taxon>
        <taxon>Eurotatoria</taxon>
        <taxon>Bdelloidea</taxon>
        <taxon>Philodinida</taxon>
        <taxon>Philodinidae</taxon>
        <taxon>Rotaria</taxon>
    </lineage>
</organism>
<keyword evidence="1" id="KW-0175">Coiled coil</keyword>
<dbReference type="Proteomes" id="UP000676336">
    <property type="component" value="Unassembled WGS sequence"/>
</dbReference>